<dbReference type="Proteomes" id="UP000179807">
    <property type="component" value="Unassembled WGS sequence"/>
</dbReference>
<reference evidence="1" key="1">
    <citation type="submission" date="2016-10" db="EMBL/GenBank/DDBJ databases">
        <authorList>
            <person name="Benchimol M."/>
            <person name="Almeida L.G."/>
            <person name="Vasconcelos A.T."/>
            <person name="Perreira-Neves A."/>
            <person name="Rosa I.A."/>
            <person name="Tasca T."/>
            <person name="Bogo M.R."/>
            <person name="de Souza W."/>
        </authorList>
    </citation>
    <scope>NUCLEOTIDE SEQUENCE [LARGE SCALE GENOMIC DNA]</scope>
    <source>
        <strain evidence="1">K</strain>
    </source>
</reference>
<evidence type="ECO:0000313" key="1">
    <source>
        <dbReference type="EMBL" id="OHT06497.1"/>
    </source>
</evidence>
<name>A0A1J4K4X8_9EUKA</name>
<evidence type="ECO:0000313" key="2">
    <source>
        <dbReference type="Proteomes" id="UP000179807"/>
    </source>
</evidence>
<keyword evidence="2" id="KW-1185">Reference proteome</keyword>
<gene>
    <name evidence="1" type="ORF">TRFO_25447</name>
</gene>
<dbReference type="AlphaFoldDB" id="A0A1J4K4X8"/>
<sequence length="404" mass="45863">MRTFEVKRRMSPFEKSAFGESNMHIQLAIQVDERKCISDIVSKIKNNFIPLGIQAKNDYLVYNNKGSQDHTLPNDINNCEEACNWIYNNKHPNNVGMATLGFNDKYIAITSNHMISDGGLLKSIIDIIHDRSTLKYSHPLPIAPDESLYHSVLNTDDDIHSVDPSQLTTVVSRFQNNNRINDNEYQECRFQNAIIDLNRLSKGQLTDKLWAGLLLSMCAYNGKIEKLGVATCIDMRARTDLSLSLSNCCLYSILSHTAPFSKDQTLKELTNSLRNNMQKRITNGEMTSFFKPSAMIYENEGLSAEISNVGSFEIKKPISDAWMQIKFNEKYNPAVLSLLTFGIKDGVKNDLVLRLRYPPSRLKDEEAMLLVNSIKFSVLNLPLDTNIEKAFQEIQTFQNLNSSK</sequence>
<dbReference type="VEuPathDB" id="TrichDB:TRFO_25447"/>
<organism evidence="1 2">
    <name type="scientific">Tritrichomonas foetus</name>
    <dbReference type="NCBI Taxonomy" id="1144522"/>
    <lineage>
        <taxon>Eukaryota</taxon>
        <taxon>Metamonada</taxon>
        <taxon>Parabasalia</taxon>
        <taxon>Tritrichomonadida</taxon>
        <taxon>Tritrichomonadidae</taxon>
        <taxon>Tritrichomonas</taxon>
    </lineage>
</organism>
<protein>
    <recommendedName>
        <fullName evidence="3">Condensation domain-containing protein</fullName>
    </recommendedName>
</protein>
<accession>A0A1J4K4X8</accession>
<evidence type="ECO:0008006" key="3">
    <source>
        <dbReference type="Google" id="ProtNLM"/>
    </source>
</evidence>
<dbReference type="EMBL" id="MLAK01000724">
    <property type="protein sequence ID" value="OHT06497.1"/>
    <property type="molecule type" value="Genomic_DNA"/>
</dbReference>
<comment type="caution">
    <text evidence="1">The sequence shown here is derived from an EMBL/GenBank/DDBJ whole genome shotgun (WGS) entry which is preliminary data.</text>
</comment>
<proteinExistence type="predicted"/>
<dbReference type="GeneID" id="94839064"/>
<dbReference type="RefSeq" id="XP_068359633.1">
    <property type="nucleotide sequence ID" value="XM_068504360.1"/>
</dbReference>